<dbReference type="RefSeq" id="WP_261494809.1">
    <property type="nucleotide sequence ID" value="NZ_JAOCQF010000001.1"/>
</dbReference>
<dbReference type="Pfam" id="PF07883">
    <property type="entry name" value="Cupin_2"/>
    <property type="match status" value="1"/>
</dbReference>
<dbReference type="InterPro" id="IPR011051">
    <property type="entry name" value="RmlC_Cupin_sf"/>
</dbReference>
<dbReference type="InterPro" id="IPR014710">
    <property type="entry name" value="RmlC-like_jellyroll"/>
</dbReference>
<proteinExistence type="predicted"/>
<feature type="domain" description="HTH cro/C1-type" evidence="2">
    <location>
        <begin position="14"/>
        <end position="68"/>
    </location>
</feature>
<dbReference type="SMART" id="SM00530">
    <property type="entry name" value="HTH_XRE"/>
    <property type="match status" value="1"/>
</dbReference>
<dbReference type="InterPro" id="IPR013096">
    <property type="entry name" value="Cupin_2"/>
</dbReference>
<dbReference type="InterPro" id="IPR001387">
    <property type="entry name" value="Cro/C1-type_HTH"/>
</dbReference>
<reference evidence="4" key="1">
    <citation type="submission" date="2023-07" db="EMBL/GenBank/DDBJ databases">
        <title>Defluviimonas sediminis sp. nov., isolated from mangrove sediment.</title>
        <authorList>
            <person name="Liu L."/>
            <person name="Li J."/>
            <person name="Huang Y."/>
            <person name="Pan J."/>
            <person name="Li M."/>
        </authorList>
    </citation>
    <scope>NUCLEOTIDE SEQUENCE [LARGE SCALE GENOMIC DNA]</scope>
    <source>
        <strain evidence="4">FT324</strain>
    </source>
</reference>
<dbReference type="CDD" id="cd00093">
    <property type="entry name" value="HTH_XRE"/>
    <property type="match status" value="1"/>
</dbReference>
<gene>
    <name evidence="3" type="ORF">N5I32_07675</name>
</gene>
<protein>
    <submittedName>
        <fullName evidence="3">XRE family transcriptional regulator</fullName>
    </submittedName>
</protein>
<dbReference type="InterPro" id="IPR010982">
    <property type="entry name" value="Lambda_DNA-bd_dom_sf"/>
</dbReference>
<organism evidence="3 4">
    <name type="scientific">Albidovulum sediminis</name>
    <dbReference type="NCBI Taxonomy" id="3066345"/>
    <lineage>
        <taxon>Bacteria</taxon>
        <taxon>Pseudomonadati</taxon>
        <taxon>Pseudomonadota</taxon>
        <taxon>Alphaproteobacteria</taxon>
        <taxon>Rhodobacterales</taxon>
        <taxon>Paracoccaceae</taxon>
        <taxon>Albidovulum</taxon>
    </lineage>
</organism>
<dbReference type="SUPFAM" id="SSF51182">
    <property type="entry name" value="RmlC-like cupins"/>
    <property type="match status" value="1"/>
</dbReference>
<keyword evidence="4" id="KW-1185">Reference proteome</keyword>
<evidence type="ECO:0000313" key="4">
    <source>
        <dbReference type="Proteomes" id="UP001205601"/>
    </source>
</evidence>
<name>A0ABT2NKV3_9RHOB</name>
<dbReference type="Gene3D" id="2.60.120.10">
    <property type="entry name" value="Jelly Rolls"/>
    <property type="match status" value="1"/>
</dbReference>
<accession>A0ABT2NKV3</accession>
<dbReference type="Gene3D" id="1.10.260.40">
    <property type="entry name" value="lambda repressor-like DNA-binding domains"/>
    <property type="match status" value="1"/>
</dbReference>
<dbReference type="CDD" id="cd02209">
    <property type="entry name" value="cupin_XRE_C"/>
    <property type="match status" value="1"/>
</dbReference>
<dbReference type="EMBL" id="JAOCQF010000001">
    <property type="protein sequence ID" value="MCT8329386.1"/>
    <property type="molecule type" value="Genomic_DNA"/>
</dbReference>
<dbReference type="SUPFAM" id="SSF47413">
    <property type="entry name" value="lambda repressor-like DNA-binding domains"/>
    <property type="match status" value="1"/>
</dbReference>
<dbReference type="PROSITE" id="PS50943">
    <property type="entry name" value="HTH_CROC1"/>
    <property type="match status" value="1"/>
</dbReference>
<sequence>MTRRRVEDHVGEAVRRLRTRAGLTLADLAERARVSSAMISKIERGQVSASLSTLDQLAGALSVPIANLFAASVERREVSFVRAGAGMAVRRSGSTYGHDYRLVGKVVSQDEAVTAYEITIEGKAEGQPLFQNAGVELIHVLDGGMTYRIGTEVFDLGPGDTVTFEAQAPHGPDRLTAPMVRFLTVVSTRAEDG</sequence>
<dbReference type="Proteomes" id="UP001205601">
    <property type="component" value="Unassembled WGS sequence"/>
</dbReference>
<evidence type="ECO:0000256" key="1">
    <source>
        <dbReference type="ARBA" id="ARBA00023125"/>
    </source>
</evidence>
<dbReference type="Pfam" id="PF13560">
    <property type="entry name" value="HTH_31"/>
    <property type="match status" value="1"/>
</dbReference>
<dbReference type="PANTHER" id="PTHR46797">
    <property type="entry name" value="HTH-TYPE TRANSCRIPTIONAL REGULATOR"/>
    <property type="match status" value="1"/>
</dbReference>
<evidence type="ECO:0000259" key="2">
    <source>
        <dbReference type="PROSITE" id="PS50943"/>
    </source>
</evidence>
<dbReference type="PANTHER" id="PTHR46797:SF1">
    <property type="entry name" value="METHYLPHOSPHONATE SYNTHASE"/>
    <property type="match status" value="1"/>
</dbReference>
<dbReference type="InterPro" id="IPR050807">
    <property type="entry name" value="TransReg_Diox_bact_type"/>
</dbReference>
<evidence type="ECO:0000313" key="3">
    <source>
        <dbReference type="EMBL" id="MCT8329386.1"/>
    </source>
</evidence>
<keyword evidence="1" id="KW-0238">DNA-binding</keyword>
<comment type="caution">
    <text evidence="3">The sequence shown here is derived from an EMBL/GenBank/DDBJ whole genome shotgun (WGS) entry which is preliminary data.</text>
</comment>